<evidence type="ECO:0000313" key="3">
    <source>
        <dbReference type="Proteomes" id="UP000053989"/>
    </source>
</evidence>
<dbReference type="CDD" id="cd22278">
    <property type="entry name" value="DPBB_GH45_endoglucanase"/>
    <property type="match status" value="1"/>
</dbReference>
<dbReference type="Gene3D" id="2.40.40.10">
    <property type="entry name" value="RlpA-like domain"/>
    <property type="match status" value="1"/>
</dbReference>
<dbReference type="OrthoDB" id="5823761at2759"/>
<protein>
    <recommendedName>
        <fullName evidence="1">Expansin-like EG45 domain-containing protein</fullName>
    </recommendedName>
</protein>
<dbReference type="InterPro" id="IPR007112">
    <property type="entry name" value="Expansin/allergen_DPBB_dom"/>
</dbReference>
<organism evidence="2 3">
    <name type="scientific">Scleroderma citrinum Foug A</name>
    <dbReference type="NCBI Taxonomy" id="1036808"/>
    <lineage>
        <taxon>Eukaryota</taxon>
        <taxon>Fungi</taxon>
        <taxon>Dikarya</taxon>
        <taxon>Basidiomycota</taxon>
        <taxon>Agaricomycotina</taxon>
        <taxon>Agaricomycetes</taxon>
        <taxon>Agaricomycetidae</taxon>
        <taxon>Boletales</taxon>
        <taxon>Sclerodermatineae</taxon>
        <taxon>Sclerodermataceae</taxon>
        <taxon>Scleroderma</taxon>
    </lineage>
</organism>
<dbReference type="InterPro" id="IPR036908">
    <property type="entry name" value="RlpA-like_sf"/>
</dbReference>
<dbReference type="EMBL" id="KN822007">
    <property type="protein sequence ID" value="KIM69071.1"/>
    <property type="molecule type" value="Genomic_DNA"/>
</dbReference>
<proteinExistence type="predicted"/>
<reference evidence="3" key="2">
    <citation type="submission" date="2015-01" db="EMBL/GenBank/DDBJ databases">
        <title>Evolutionary Origins and Diversification of the Mycorrhizal Mutualists.</title>
        <authorList>
            <consortium name="DOE Joint Genome Institute"/>
            <consortium name="Mycorrhizal Genomics Consortium"/>
            <person name="Kohler A."/>
            <person name="Kuo A."/>
            <person name="Nagy L.G."/>
            <person name="Floudas D."/>
            <person name="Copeland A."/>
            <person name="Barry K.W."/>
            <person name="Cichocki N."/>
            <person name="Veneault-Fourrey C."/>
            <person name="LaButti K."/>
            <person name="Lindquist E.A."/>
            <person name="Lipzen A."/>
            <person name="Lundell T."/>
            <person name="Morin E."/>
            <person name="Murat C."/>
            <person name="Riley R."/>
            <person name="Ohm R."/>
            <person name="Sun H."/>
            <person name="Tunlid A."/>
            <person name="Henrissat B."/>
            <person name="Grigoriev I.V."/>
            <person name="Hibbett D.S."/>
            <person name="Martin F."/>
        </authorList>
    </citation>
    <scope>NUCLEOTIDE SEQUENCE [LARGE SCALE GENOMIC DNA]</scope>
    <source>
        <strain evidence="3">Foug A</strain>
    </source>
</reference>
<dbReference type="PROSITE" id="PS50842">
    <property type="entry name" value="EXPANSIN_EG45"/>
    <property type="match status" value="1"/>
</dbReference>
<gene>
    <name evidence="2" type="ORF">SCLCIDRAFT_1208491</name>
</gene>
<dbReference type="Pfam" id="PF22514">
    <property type="entry name" value="EXPB1_D1"/>
    <property type="match status" value="1"/>
</dbReference>
<dbReference type="InParanoid" id="A0A0C3EMF2"/>
<dbReference type="AlphaFoldDB" id="A0A0C3EMF2"/>
<evidence type="ECO:0000259" key="1">
    <source>
        <dbReference type="PROSITE" id="PS50842"/>
    </source>
</evidence>
<reference evidence="2 3" key="1">
    <citation type="submission" date="2014-04" db="EMBL/GenBank/DDBJ databases">
        <authorList>
            <consortium name="DOE Joint Genome Institute"/>
            <person name="Kuo A."/>
            <person name="Kohler A."/>
            <person name="Nagy L.G."/>
            <person name="Floudas D."/>
            <person name="Copeland A."/>
            <person name="Barry K.W."/>
            <person name="Cichocki N."/>
            <person name="Veneault-Fourrey C."/>
            <person name="LaButti K."/>
            <person name="Lindquist E.A."/>
            <person name="Lipzen A."/>
            <person name="Lundell T."/>
            <person name="Morin E."/>
            <person name="Murat C."/>
            <person name="Sun H."/>
            <person name="Tunlid A."/>
            <person name="Henrissat B."/>
            <person name="Grigoriev I.V."/>
            <person name="Hibbett D.S."/>
            <person name="Martin F."/>
            <person name="Nordberg H.P."/>
            <person name="Cantor M.N."/>
            <person name="Hua S.X."/>
        </authorList>
    </citation>
    <scope>NUCLEOTIDE SEQUENCE [LARGE SCALE GENOMIC DNA]</scope>
    <source>
        <strain evidence="2 3">Foug A</strain>
    </source>
</reference>
<accession>A0A0C3EMF2</accession>
<feature type="domain" description="Expansin-like EG45" evidence="1">
    <location>
        <begin position="11"/>
        <end position="144"/>
    </location>
</feature>
<evidence type="ECO:0000313" key="2">
    <source>
        <dbReference type="EMBL" id="KIM69071.1"/>
    </source>
</evidence>
<dbReference type="HOGENOM" id="CLU_083686_0_0_1"/>
<sequence>MTHYTLPEGFIAACGCAINSTLYPTAAMNQMAYGSSAAYGPACGKCFNLTLLDAFTANPEYYPNTTNSVVVKITDLCPYSRKGWCNATVTGTNSGDHYLNFDLSWPSSSIPSTFFPSDPSLYGYSDFGVWNVSYESISCEYWQGWHHPAALGNVVGYDSCCPDDPTSSSDDTCPSYSDQAGISPYSHVGSADAIVPHALSALLSMLLIPFFLW</sequence>
<dbReference type="SUPFAM" id="SSF50685">
    <property type="entry name" value="Barwin-like endoglucanases"/>
    <property type="match status" value="1"/>
</dbReference>
<dbReference type="Proteomes" id="UP000053989">
    <property type="component" value="Unassembled WGS sequence"/>
</dbReference>
<keyword evidence="3" id="KW-1185">Reference proteome</keyword>
<name>A0A0C3EMF2_9AGAM</name>